<dbReference type="Proteomes" id="UP000270296">
    <property type="component" value="Unassembled WGS sequence"/>
</dbReference>
<protein>
    <submittedName>
        <fullName evidence="3">F-box/FBD/LRR-repeat protein</fullName>
    </submittedName>
</protein>
<evidence type="ECO:0000313" key="1">
    <source>
        <dbReference type="EMBL" id="VDP18622.1"/>
    </source>
</evidence>
<evidence type="ECO:0000313" key="2">
    <source>
        <dbReference type="Proteomes" id="UP000270296"/>
    </source>
</evidence>
<sequence>MAVRYESTDDYEEFILFVEVDNDFSEMNEKLLDGKVEGCFVSSPPPADQKLLLLAKDLYTFRLCNAFGTYLFFEEQKALHKLHFLGKANSRLIILDRAYVAQKDSIVT</sequence>
<proteinExistence type="predicted"/>
<accession>A0A183IYJ1</accession>
<dbReference type="AlphaFoldDB" id="A0A183IYJ1"/>
<reference evidence="3" key="1">
    <citation type="submission" date="2016-06" db="UniProtKB">
        <authorList>
            <consortium name="WormBaseParasite"/>
        </authorList>
    </citation>
    <scope>IDENTIFICATION</scope>
</reference>
<gene>
    <name evidence="1" type="ORF">SBAD_LOCUS8689</name>
</gene>
<dbReference type="WBParaSite" id="SBAD_0000900201-mRNA-1">
    <property type="protein sequence ID" value="SBAD_0000900201-mRNA-1"/>
    <property type="gene ID" value="SBAD_0000900201"/>
</dbReference>
<organism evidence="3">
    <name type="scientific">Soboliphyme baturini</name>
    <dbReference type="NCBI Taxonomy" id="241478"/>
    <lineage>
        <taxon>Eukaryota</taxon>
        <taxon>Metazoa</taxon>
        <taxon>Ecdysozoa</taxon>
        <taxon>Nematoda</taxon>
        <taxon>Enoplea</taxon>
        <taxon>Dorylaimia</taxon>
        <taxon>Dioctophymatida</taxon>
        <taxon>Dioctophymatoidea</taxon>
        <taxon>Soboliphymatidae</taxon>
        <taxon>Soboliphyme</taxon>
    </lineage>
</organism>
<reference evidence="1 2" key="2">
    <citation type="submission" date="2018-11" db="EMBL/GenBank/DDBJ databases">
        <authorList>
            <consortium name="Pathogen Informatics"/>
        </authorList>
    </citation>
    <scope>NUCLEOTIDE SEQUENCE [LARGE SCALE GENOMIC DNA]</scope>
</reference>
<keyword evidence="2" id="KW-1185">Reference proteome</keyword>
<name>A0A183IYJ1_9BILA</name>
<evidence type="ECO:0000313" key="3">
    <source>
        <dbReference type="WBParaSite" id="SBAD_0000900201-mRNA-1"/>
    </source>
</evidence>
<dbReference type="EMBL" id="UZAM01011857">
    <property type="protein sequence ID" value="VDP18622.1"/>
    <property type="molecule type" value="Genomic_DNA"/>
</dbReference>